<sequence length="142" mass="15464">EPDDRSGHRPGGHRAGADVLRRDRRDARHRAGREPLLRRGGHRPGAGSDVPARGPCRRVRRPPARNVPRPVLGWPHDVLPGARAPAAADAPRAVRGGHRGRRALAHPLPGRPRRGGADARAGREVLGLRHLRRAVHAQHRGL</sequence>
<proteinExistence type="predicted"/>
<evidence type="ECO:0000313" key="2">
    <source>
        <dbReference type="EMBL" id="CAA9323628.1"/>
    </source>
</evidence>
<protein>
    <submittedName>
        <fullName evidence="2">Hemoglobin-like protein HbO</fullName>
    </submittedName>
</protein>
<reference evidence="2" key="1">
    <citation type="submission" date="2020-02" db="EMBL/GenBank/DDBJ databases">
        <authorList>
            <person name="Meier V. D."/>
        </authorList>
    </citation>
    <scope>NUCLEOTIDE SEQUENCE</scope>
    <source>
        <strain evidence="2">AVDCRST_MAG36</strain>
    </source>
</reference>
<dbReference type="EMBL" id="CADCUH010000030">
    <property type="protein sequence ID" value="CAA9323628.1"/>
    <property type="molecule type" value="Genomic_DNA"/>
</dbReference>
<accession>A0A6J4L6L9</accession>
<gene>
    <name evidence="2" type="ORF">AVDCRST_MAG36-442</name>
</gene>
<evidence type="ECO:0000256" key="1">
    <source>
        <dbReference type="SAM" id="MobiDB-lite"/>
    </source>
</evidence>
<feature type="non-terminal residue" evidence="2">
    <location>
        <position position="1"/>
    </location>
</feature>
<feature type="compositionally biased region" description="Basic and acidic residues" evidence="1">
    <location>
        <begin position="15"/>
        <end position="26"/>
    </location>
</feature>
<dbReference type="AlphaFoldDB" id="A0A6J4L6L9"/>
<feature type="compositionally biased region" description="Low complexity" evidence="1">
    <location>
        <begin position="80"/>
        <end position="94"/>
    </location>
</feature>
<feature type="region of interest" description="Disordered" evidence="1">
    <location>
        <begin position="1"/>
        <end position="119"/>
    </location>
</feature>
<feature type="compositionally biased region" description="Basic residues" evidence="1">
    <location>
        <begin position="95"/>
        <end position="104"/>
    </location>
</feature>
<organism evidence="2">
    <name type="scientific">uncultured Nocardioidaceae bacterium</name>
    <dbReference type="NCBI Taxonomy" id="253824"/>
    <lineage>
        <taxon>Bacteria</taxon>
        <taxon>Bacillati</taxon>
        <taxon>Actinomycetota</taxon>
        <taxon>Actinomycetes</taxon>
        <taxon>Propionibacteriales</taxon>
        <taxon>Nocardioidaceae</taxon>
        <taxon>environmental samples</taxon>
    </lineage>
</organism>
<feature type="non-terminal residue" evidence="2">
    <location>
        <position position="142"/>
    </location>
</feature>
<name>A0A6J4L6L9_9ACTN</name>